<keyword evidence="2" id="KW-0433">Leucine-rich repeat</keyword>
<reference evidence="12 13" key="2">
    <citation type="submission" date="2020-07" db="EMBL/GenBank/DDBJ databases">
        <title>Genome assembly of wild tea tree DASZ reveals pedigree and selection history of tea varieties.</title>
        <authorList>
            <person name="Zhang W."/>
        </authorList>
    </citation>
    <scope>NUCLEOTIDE SEQUENCE [LARGE SCALE GENOMIC DNA]</scope>
    <source>
        <strain evidence="13">cv. G240</strain>
        <tissue evidence="12">Leaf</tissue>
    </source>
</reference>
<feature type="domain" description="Disease resistance protein winged helix" evidence="10">
    <location>
        <begin position="411"/>
        <end position="478"/>
    </location>
</feature>
<reference evidence="13" key="1">
    <citation type="journal article" date="2020" name="Nat. Commun.">
        <title>Genome assembly of wild tea tree DASZ reveals pedigree and selection history of tea varieties.</title>
        <authorList>
            <person name="Zhang W."/>
            <person name="Zhang Y."/>
            <person name="Qiu H."/>
            <person name="Guo Y."/>
            <person name="Wan H."/>
            <person name="Zhang X."/>
            <person name="Scossa F."/>
            <person name="Alseekh S."/>
            <person name="Zhang Q."/>
            <person name="Wang P."/>
            <person name="Xu L."/>
            <person name="Schmidt M.H."/>
            <person name="Jia X."/>
            <person name="Li D."/>
            <person name="Zhu A."/>
            <person name="Guo F."/>
            <person name="Chen W."/>
            <person name="Ni D."/>
            <person name="Usadel B."/>
            <person name="Fernie A.R."/>
            <person name="Wen W."/>
        </authorList>
    </citation>
    <scope>NUCLEOTIDE SEQUENCE [LARGE SCALE GENOMIC DNA]</scope>
    <source>
        <strain evidence="13">cv. G240</strain>
    </source>
</reference>
<dbReference type="GO" id="GO:0051607">
    <property type="term" value="P:defense response to virus"/>
    <property type="evidence" value="ECO:0007669"/>
    <property type="project" value="UniProtKB-ARBA"/>
</dbReference>
<dbReference type="PANTHER" id="PTHR33463:SF220">
    <property type="entry name" value="NB-ARC DOMAIN-CONTAINING PROTEIN"/>
    <property type="match status" value="1"/>
</dbReference>
<dbReference type="InterPro" id="IPR036388">
    <property type="entry name" value="WH-like_DNA-bd_sf"/>
</dbReference>
<dbReference type="Gene3D" id="1.10.10.10">
    <property type="entry name" value="Winged helix-like DNA-binding domain superfamily/Winged helix DNA-binding domain"/>
    <property type="match status" value="1"/>
</dbReference>
<dbReference type="InterPro" id="IPR050905">
    <property type="entry name" value="Plant_NBS-LRR"/>
</dbReference>
<protein>
    <recommendedName>
        <fullName evidence="14">NB-ARC domain-containing protein</fullName>
    </recommendedName>
</protein>
<dbReference type="InterPro" id="IPR042197">
    <property type="entry name" value="Apaf_helical"/>
</dbReference>
<dbReference type="Proteomes" id="UP000593564">
    <property type="component" value="Unassembled WGS sequence"/>
</dbReference>
<evidence type="ECO:0000259" key="11">
    <source>
        <dbReference type="Pfam" id="PF23598"/>
    </source>
</evidence>
<keyword evidence="4" id="KW-0547">Nucleotide-binding</keyword>
<feature type="compositionally biased region" description="Low complexity" evidence="8">
    <location>
        <begin position="1010"/>
        <end position="1019"/>
    </location>
</feature>
<dbReference type="Gene3D" id="3.80.10.10">
    <property type="entry name" value="Ribonuclease Inhibitor"/>
    <property type="match status" value="2"/>
</dbReference>
<feature type="domain" description="NB-ARC" evidence="9">
    <location>
        <begin position="159"/>
        <end position="325"/>
    </location>
</feature>
<evidence type="ECO:0000256" key="2">
    <source>
        <dbReference type="ARBA" id="ARBA00022614"/>
    </source>
</evidence>
<dbReference type="SUPFAM" id="SSF52540">
    <property type="entry name" value="P-loop containing nucleoside triphosphate hydrolases"/>
    <property type="match status" value="1"/>
</dbReference>
<dbReference type="SUPFAM" id="SSF52058">
    <property type="entry name" value="L domain-like"/>
    <property type="match status" value="1"/>
</dbReference>
<dbReference type="FunFam" id="1.10.8.430:FF:000003">
    <property type="entry name" value="Probable disease resistance protein At5g66910"/>
    <property type="match status" value="1"/>
</dbReference>
<proteinExistence type="inferred from homology"/>
<dbReference type="PANTHER" id="PTHR33463">
    <property type="entry name" value="NB-ARC DOMAIN-CONTAINING PROTEIN-RELATED"/>
    <property type="match status" value="1"/>
</dbReference>
<dbReference type="Pfam" id="PF00931">
    <property type="entry name" value="NB-ARC"/>
    <property type="match status" value="1"/>
</dbReference>
<feature type="region of interest" description="Disordered" evidence="8">
    <location>
        <begin position="999"/>
        <end position="1028"/>
    </location>
</feature>
<dbReference type="Gene3D" id="1.10.8.430">
    <property type="entry name" value="Helical domain of apoptotic protease-activating factors"/>
    <property type="match status" value="1"/>
</dbReference>
<comment type="caution">
    <text evidence="12">The sequence shown here is derived from an EMBL/GenBank/DDBJ whole genome shotgun (WGS) entry which is preliminary data.</text>
</comment>
<dbReference type="GO" id="GO:0043531">
    <property type="term" value="F:ADP binding"/>
    <property type="evidence" value="ECO:0007669"/>
    <property type="project" value="InterPro"/>
</dbReference>
<name>A0A7J7HRU1_CAMSI</name>
<comment type="similarity">
    <text evidence="1">Belongs to the disease resistance NB-LRR family.</text>
</comment>
<dbReference type="InterPro" id="IPR002182">
    <property type="entry name" value="NB-ARC"/>
</dbReference>
<dbReference type="InterPro" id="IPR058922">
    <property type="entry name" value="WHD_DRP"/>
</dbReference>
<evidence type="ECO:0000259" key="10">
    <source>
        <dbReference type="Pfam" id="PF23559"/>
    </source>
</evidence>
<dbReference type="InterPro" id="IPR055414">
    <property type="entry name" value="LRR_R13L4/SHOC2-like"/>
</dbReference>
<evidence type="ECO:0000256" key="6">
    <source>
        <dbReference type="ARBA" id="ARBA00022840"/>
    </source>
</evidence>
<keyword evidence="13" id="KW-1185">Reference proteome</keyword>
<dbReference type="InterPro" id="IPR032675">
    <property type="entry name" value="LRR_dom_sf"/>
</dbReference>
<keyword evidence="5" id="KW-0611">Plant defense</keyword>
<dbReference type="PRINTS" id="PR00364">
    <property type="entry name" value="DISEASERSIST"/>
</dbReference>
<evidence type="ECO:0000256" key="1">
    <source>
        <dbReference type="ARBA" id="ARBA00008894"/>
    </source>
</evidence>
<accession>A0A7J7HRU1</accession>
<evidence type="ECO:0000256" key="4">
    <source>
        <dbReference type="ARBA" id="ARBA00022741"/>
    </source>
</evidence>
<organism evidence="12 13">
    <name type="scientific">Camellia sinensis</name>
    <name type="common">Tea plant</name>
    <name type="synonym">Thea sinensis</name>
    <dbReference type="NCBI Taxonomy" id="4442"/>
    <lineage>
        <taxon>Eukaryota</taxon>
        <taxon>Viridiplantae</taxon>
        <taxon>Streptophyta</taxon>
        <taxon>Embryophyta</taxon>
        <taxon>Tracheophyta</taxon>
        <taxon>Spermatophyta</taxon>
        <taxon>Magnoliopsida</taxon>
        <taxon>eudicotyledons</taxon>
        <taxon>Gunneridae</taxon>
        <taxon>Pentapetalae</taxon>
        <taxon>asterids</taxon>
        <taxon>Ericales</taxon>
        <taxon>Theaceae</taxon>
        <taxon>Camellia</taxon>
    </lineage>
</organism>
<dbReference type="FunFam" id="3.40.50.300:FF:001091">
    <property type="entry name" value="Probable disease resistance protein At1g61300"/>
    <property type="match status" value="1"/>
</dbReference>
<dbReference type="Pfam" id="PF23598">
    <property type="entry name" value="LRR_14"/>
    <property type="match status" value="1"/>
</dbReference>
<evidence type="ECO:0000256" key="7">
    <source>
        <dbReference type="SAM" id="Coils"/>
    </source>
</evidence>
<evidence type="ECO:0000313" key="13">
    <source>
        <dbReference type="Proteomes" id="UP000593564"/>
    </source>
</evidence>
<feature type="domain" description="Disease resistance R13L4/SHOC-2-like LRR" evidence="11">
    <location>
        <begin position="568"/>
        <end position="849"/>
    </location>
</feature>
<dbReference type="Pfam" id="PF23559">
    <property type="entry name" value="WHD_DRP"/>
    <property type="match status" value="1"/>
</dbReference>
<dbReference type="EMBL" id="JACBKZ010000003">
    <property type="protein sequence ID" value="KAF5954786.1"/>
    <property type="molecule type" value="Genomic_DNA"/>
</dbReference>
<keyword evidence="3" id="KW-0677">Repeat</keyword>
<dbReference type="AlphaFoldDB" id="A0A7J7HRU1"/>
<dbReference type="Gene3D" id="3.40.50.300">
    <property type="entry name" value="P-loop containing nucleotide triphosphate hydrolases"/>
    <property type="match status" value="1"/>
</dbReference>
<evidence type="ECO:0000259" key="9">
    <source>
        <dbReference type="Pfam" id="PF00931"/>
    </source>
</evidence>
<feature type="coiled-coil region" evidence="7">
    <location>
        <begin position="18"/>
        <end position="59"/>
    </location>
</feature>
<sequence length="1028" mass="116704">MECVSPILSIATRLWDCTAKTAKSIHDLEEDLKSLENEMEKLKDLTEDVKRKVELEEQRQMTRRKQVDGWLRRVEVAELQVKEILNKGGQEIEKKCLGCCPKNCQSSYKLGKEVKENLKVAIELQSQGHFDAVADRLPRGPVDERPMEKTVVGLDLRFQEVWGWLNDEQVRSIGIFGMGGVGKTTLLSKINNEFVYMNHDFDVVIWVVVSKQATVEKVQKVICEKLHISDDLWKNKIEDERAVEIFQILRKKKFLLLLDDVWGRLDLLKVGVPPLENNNKSKVVFTTRSEDACDYMEADEKVKVECLAREEALDLFWKKVGENTLNSHPDIPKLAERVVEECKGLPLALITIGRAMTRKNDPRDWERAIEKMKKIPSSFSGMDDDVFRVLKFSYDSLHDDIIKSCFVYCCIYPEDYDILNDVLIEHWIGEGFLDEFDDIYESRKHGHEIIGSLKLACLLELGKSKDHIKMHDVIHDMALWIDYKSNGNHRFLVLEEHTGLFEANEVTKWKEAERISVLSSSSVEEISTKKRFCPNLRTLFVRHTTINAFPSGFFQFMPVISTLDLSSNFHLIEVPEGIDKLVTLQYLNLSNTRIKELPVELKNLIKIKYLLLNSTYKLVVIPRQVISSLSLLRVFGISGGNSSSNAIVEANVLSGGRKALLEEVESLEHLSDISITIFDAFSVKKIQNSQKLQRCLSYLCLERCEGLSSLELSSSSLKRMNHLERLDIYYCELRNLEIIPSSNLMGGGYFHNLSKVHIAYCDMLLDLTWLIYAPSLQLLDVAHCRSMKEIVREQNGRVAGFEDILDIFSRLTTICLINLPSLTSIFPRALPFPSLIELRVGMCFRLRKLPFDSDTAKNSLKEIRGDGFWWNLLQWDNETIEAAFRFLPAAAMWAVAPAAANGGNGFWMLPVTAAAAAKAVVGGGQVEQQMWPYKGTPVQRIGGFEFPGGGLFSPVQLVQQQQPQPVQQLGLGASESSTVNMGNLGSINEYKSRVELGMNLEQHHHRNHPQSQSQSQSSDSGDENPKDS</sequence>
<keyword evidence="7" id="KW-0175">Coiled coil</keyword>
<gene>
    <name evidence="12" type="ORF">HYC85_007642</name>
</gene>
<dbReference type="FunFam" id="1.10.10.10:FF:000322">
    <property type="entry name" value="Probable disease resistance protein At1g63360"/>
    <property type="match status" value="1"/>
</dbReference>
<dbReference type="GO" id="GO:0005524">
    <property type="term" value="F:ATP binding"/>
    <property type="evidence" value="ECO:0007669"/>
    <property type="project" value="UniProtKB-KW"/>
</dbReference>
<evidence type="ECO:0000256" key="8">
    <source>
        <dbReference type="SAM" id="MobiDB-lite"/>
    </source>
</evidence>
<dbReference type="InterPro" id="IPR027417">
    <property type="entry name" value="P-loop_NTPase"/>
</dbReference>
<evidence type="ECO:0008006" key="14">
    <source>
        <dbReference type="Google" id="ProtNLM"/>
    </source>
</evidence>
<evidence type="ECO:0000313" key="12">
    <source>
        <dbReference type="EMBL" id="KAF5954786.1"/>
    </source>
</evidence>
<evidence type="ECO:0000256" key="5">
    <source>
        <dbReference type="ARBA" id="ARBA00022821"/>
    </source>
</evidence>
<evidence type="ECO:0000256" key="3">
    <source>
        <dbReference type="ARBA" id="ARBA00022737"/>
    </source>
</evidence>
<keyword evidence="6" id="KW-0067">ATP-binding</keyword>